<proteinExistence type="predicted"/>
<dbReference type="InterPro" id="IPR042099">
    <property type="entry name" value="ANL_N_sf"/>
</dbReference>
<keyword evidence="4" id="KW-1185">Reference proteome</keyword>
<evidence type="ECO:0000256" key="2">
    <source>
        <dbReference type="ARBA" id="ARBA00022553"/>
    </source>
</evidence>
<protein>
    <recommendedName>
        <fullName evidence="5">AMP-dependent synthetase/ligase domain-containing protein</fullName>
    </recommendedName>
</protein>
<keyword evidence="1" id="KW-0596">Phosphopantetheine</keyword>
<accession>A0A1V6RTX6</accession>
<dbReference type="PANTHER" id="PTHR43439:SF2">
    <property type="entry name" value="ENZYME, PUTATIVE (JCVI)-RELATED"/>
    <property type="match status" value="1"/>
</dbReference>
<comment type="caution">
    <text evidence="3">The sequence shown here is derived from an EMBL/GenBank/DDBJ whole genome shotgun (WGS) entry which is preliminary data.</text>
</comment>
<evidence type="ECO:0000313" key="3">
    <source>
        <dbReference type="EMBL" id="OQE04939.1"/>
    </source>
</evidence>
<evidence type="ECO:0008006" key="5">
    <source>
        <dbReference type="Google" id="ProtNLM"/>
    </source>
</evidence>
<sequence length="347" mass="39321">MTGPDLFPCPGMMHGKRILVSVVENKAMHDMETPWVSVPAYAGPKDLCYPILALAVAKLQKVLVLPSPLITVDAQARILDAKKCALYLRPSSMATYVDSIIKEAPHVKSITIPEIVKFMKETEAPIYTYPKAWEERKDDPWLVFHTSGTTDYPNPLTYTQRMMALVDAVLATPDAEECFVDHFARKRLYMSLPYLHVPGWNGLSALYDYVYILEYGKFGVALLTPAIIEELCLTTTGTGALQKLESVHYAGNTESGGYLTAAHDKKEAWDYVAFSTHAGAIFKHRFDDLHELVFVRKPDSKLLSMFQPYPDLDRYPTLDLWIEHPDHKGLSKTKRKTHIYRYMMDLA</sequence>
<dbReference type="SUPFAM" id="SSF56801">
    <property type="entry name" value="Acetyl-CoA synthetase-like"/>
    <property type="match status" value="1"/>
</dbReference>
<reference evidence="4" key="1">
    <citation type="journal article" date="2017" name="Nat. Microbiol.">
        <title>Global analysis of biosynthetic gene clusters reveals vast potential of secondary metabolite production in Penicillium species.</title>
        <authorList>
            <person name="Nielsen J.C."/>
            <person name="Grijseels S."/>
            <person name="Prigent S."/>
            <person name="Ji B."/>
            <person name="Dainat J."/>
            <person name="Nielsen K.F."/>
            <person name="Frisvad J.C."/>
            <person name="Workman M."/>
            <person name="Nielsen J."/>
        </authorList>
    </citation>
    <scope>NUCLEOTIDE SEQUENCE [LARGE SCALE GENOMIC DNA]</scope>
    <source>
        <strain evidence="4">IBT 29486</strain>
    </source>
</reference>
<dbReference type="AlphaFoldDB" id="A0A1V6RTX6"/>
<dbReference type="PANTHER" id="PTHR43439">
    <property type="entry name" value="PHENYLACETATE-COENZYME A LIGASE"/>
    <property type="match status" value="1"/>
</dbReference>
<dbReference type="Proteomes" id="UP000191518">
    <property type="component" value="Unassembled WGS sequence"/>
</dbReference>
<keyword evidence="2" id="KW-0597">Phosphoprotein</keyword>
<name>A0A1V6RTX6_9EURO</name>
<evidence type="ECO:0000256" key="1">
    <source>
        <dbReference type="ARBA" id="ARBA00022450"/>
    </source>
</evidence>
<organism evidence="3 4">
    <name type="scientific">Penicillium vulpinum</name>
    <dbReference type="NCBI Taxonomy" id="29845"/>
    <lineage>
        <taxon>Eukaryota</taxon>
        <taxon>Fungi</taxon>
        <taxon>Dikarya</taxon>
        <taxon>Ascomycota</taxon>
        <taxon>Pezizomycotina</taxon>
        <taxon>Eurotiomycetes</taxon>
        <taxon>Eurotiomycetidae</taxon>
        <taxon>Eurotiales</taxon>
        <taxon>Aspergillaceae</taxon>
        <taxon>Penicillium</taxon>
    </lineage>
</organism>
<dbReference type="STRING" id="29845.A0A1V6RTX6"/>
<dbReference type="InterPro" id="IPR051414">
    <property type="entry name" value="Adenylate-forming_Reductase"/>
</dbReference>
<evidence type="ECO:0000313" key="4">
    <source>
        <dbReference type="Proteomes" id="UP000191518"/>
    </source>
</evidence>
<gene>
    <name evidence="3" type="ORF">PENVUL_c028G04314</name>
</gene>
<dbReference type="Gene3D" id="3.40.50.12780">
    <property type="entry name" value="N-terminal domain of ligase-like"/>
    <property type="match status" value="1"/>
</dbReference>
<dbReference type="EMBL" id="MDYP01000028">
    <property type="protein sequence ID" value="OQE04939.1"/>
    <property type="molecule type" value="Genomic_DNA"/>
</dbReference>